<organism evidence="10 11">
    <name type="scientific">Massiliimalia timonensis</name>
    <dbReference type="NCBI Taxonomy" id="1987501"/>
    <lineage>
        <taxon>Bacteria</taxon>
        <taxon>Bacillati</taxon>
        <taxon>Bacillota</taxon>
        <taxon>Clostridia</taxon>
        <taxon>Eubacteriales</taxon>
        <taxon>Oscillospiraceae</taxon>
        <taxon>Massiliimalia</taxon>
    </lineage>
</organism>
<evidence type="ECO:0000256" key="8">
    <source>
        <dbReference type="HAMAP-Rule" id="MF_00197"/>
    </source>
</evidence>
<comment type="catalytic activity">
    <reaction evidence="7 8">
        <text>(2S,6S)-2,6-diaminopimelate = meso-2,6-diaminopimelate</text>
        <dbReference type="Rhea" id="RHEA:15393"/>
        <dbReference type="ChEBI" id="CHEBI:57609"/>
        <dbReference type="ChEBI" id="CHEBI:57791"/>
        <dbReference type="EC" id="5.1.1.7"/>
    </reaction>
</comment>
<dbReference type="PANTHER" id="PTHR31689">
    <property type="entry name" value="DIAMINOPIMELATE EPIMERASE, CHLOROPLASTIC"/>
    <property type="match status" value="1"/>
</dbReference>
<comment type="similarity">
    <text evidence="2 8">Belongs to the diaminopimelate epimerase family.</text>
</comment>
<dbReference type="EMBL" id="JACRTL010000001">
    <property type="protein sequence ID" value="MBC8609522.1"/>
    <property type="molecule type" value="Genomic_DNA"/>
</dbReference>
<dbReference type="PANTHER" id="PTHR31689:SF0">
    <property type="entry name" value="DIAMINOPIMELATE EPIMERASE"/>
    <property type="match status" value="1"/>
</dbReference>
<evidence type="ECO:0000256" key="5">
    <source>
        <dbReference type="ARBA" id="ARBA00023154"/>
    </source>
</evidence>
<feature type="binding site" evidence="8">
    <location>
        <begin position="195"/>
        <end position="196"/>
    </location>
    <ligand>
        <name>substrate</name>
    </ligand>
</feature>
<comment type="caution">
    <text evidence="10">The sequence shown here is derived from an EMBL/GenBank/DDBJ whole genome shotgun (WGS) entry which is preliminary data.</text>
</comment>
<evidence type="ECO:0000256" key="7">
    <source>
        <dbReference type="ARBA" id="ARBA00051712"/>
    </source>
</evidence>
<feature type="active site" evidence="9">
    <location>
        <position position="68"/>
    </location>
</feature>
<keyword evidence="6 8" id="KW-0413">Isomerase</keyword>
<comment type="caution">
    <text evidence="8">Lacks conserved residue(s) required for the propagation of feature annotation.</text>
</comment>
<protein>
    <recommendedName>
        <fullName evidence="3 8">Diaminopimelate epimerase</fullName>
        <shortName evidence="8">DAP epimerase</shortName>
        <ecNumber evidence="3 8">5.1.1.7</ecNumber>
    </recommendedName>
    <alternativeName>
        <fullName evidence="8">PLP-independent amino acid racemase</fullName>
    </alternativeName>
</protein>
<comment type="function">
    <text evidence="8">Catalyzes the stereoinversion of LL-2,6-diaminopimelate (L,L-DAP) to meso-diaminopimelate (meso-DAP), a precursor of L-lysine and an essential component of the bacterial peptidoglycan.</text>
</comment>
<comment type="subcellular location">
    <subcellularLocation>
        <location evidence="8">Cytoplasm</location>
    </subcellularLocation>
</comment>
<evidence type="ECO:0000256" key="2">
    <source>
        <dbReference type="ARBA" id="ARBA00010219"/>
    </source>
</evidence>
<dbReference type="GO" id="GO:0009089">
    <property type="term" value="P:lysine biosynthetic process via diaminopimelate"/>
    <property type="evidence" value="ECO:0007669"/>
    <property type="project" value="UniProtKB-UniRule"/>
</dbReference>
<evidence type="ECO:0000256" key="9">
    <source>
        <dbReference type="PROSITE-ProRule" id="PRU10125"/>
    </source>
</evidence>
<feature type="active site" description="Proton donor" evidence="8">
    <location>
        <position position="68"/>
    </location>
</feature>
<evidence type="ECO:0000256" key="1">
    <source>
        <dbReference type="ARBA" id="ARBA00005196"/>
    </source>
</evidence>
<feature type="active site" description="Proton acceptor" evidence="8">
    <location>
        <position position="204"/>
    </location>
</feature>
<reference evidence="10" key="1">
    <citation type="submission" date="2020-08" db="EMBL/GenBank/DDBJ databases">
        <title>Genome public.</title>
        <authorList>
            <person name="Liu C."/>
            <person name="Sun Q."/>
        </authorList>
    </citation>
    <scope>NUCLEOTIDE SEQUENCE</scope>
    <source>
        <strain evidence="10">NSJ-15</strain>
    </source>
</reference>
<proteinExistence type="inferred from homology"/>
<dbReference type="PROSITE" id="PS01326">
    <property type="entry name" value="DAP_EPIMERASE"/>
    <property type="match status" value="1"/>
</dbReference>
<dbReference type="HAMAP" id="MF_00197">
    <property type="entry name" value="DAP_epimerase"/>
    <property type="match status" value="1"/>
</dbReference>
<dbReference type="InterPro" id="IPR018510">
    <property type="entry name" value="DAP_epimerase_AS"/>
</dbReference>
<dbReference type="InterPro" id="IPR001653">
    <property type="entry name" value="DAP_epimerase_DapF"/>
</dbReference>
<feature type="binding site" evidence="8">
    <location>
        <position position="177"/>
    </location>
    <ligand>
        <name>substrate</name>
    </ligand>
</feature>
<keyword evidence="11" id="KW-1185">Reference proteome</keyword>
<keyword evidence="4 8" id="KW-0028">Amino-acid biosynthesis</keyword>
<dbReference type="EC" id="5.1.1.7" evidence="3 8"/>
<feature type="binding site" evidence="8">
    <location>
        <begin position="69"/>
        <end position="70"/>
    </location>
    <ligand>
        <name>substrate</name>
    </ligand>
</feature>
<dbReference type="RefSeq" id="WP_187536098.1">
    <property type="nucleotide sequence ID" value="NZ_JACRTL010000001.1"/>
</dbReference>
<dbReference type="Pfam" id="PF01678">
    <property type="entry name" value="DAP_epimerase"/>
    <property type="match status" value="2"/>
</dbReference>
<feature type="binding site" evidence="8">
    <location>
        <position position="59"/>
    </location>
    <ligand>
        <name>substrate</name>
    </ligand>
</feature>
<feature type="site" description="Could be important to modulate the pK values of the two catalytic cysteine residues" evidence="8">
    <location>
        <position position="146"/>
    </location>
</feature>
<dbReference type="GO" id="GO:0008837">
    <property type="term" value="F:diaminopimelate epimerase activity"/>
    <property type="evidence" value="ECO:0007669"/>
    <property type="project" value="UniProtKB-UniRule"/>
</dbReference>
<evidence type="ECO:0000256" key="6">
    <source>
        <dbReference type="ARBA" id="ARBA00023235"/>
    </source>
</evidence>
<dbReference type="Gene3D" id="3.10.310.10">
    <property type="entry name" value="Diaminopimelate Epimerase, Chain A, domain 1"/>
    <property type="match status" value="2"/>
</dbReference>
<sequence length="263" mass="28538">MHFTKMHGLGNDYLYYYGELKNPSSISKRLSDRHFGIGSDGIITISPSTAADFKMRIFNADGSEAMMCGNGIRCVGKYVFDKGYIDQKKLTIETLSGNRELTLGTIGNRVNEVTVNMGKCIVNKPVLLDTSYGKVMVTPVSVGNPHAVAFVESITDAPVDTMGKELEHHPYFKDGVNAEFVQVIDRNTIKMRVWERGSGITMACGTGACASAAAAVRADLCDKEEEIAVCLDGGQLKIKVLSDGTVMMTGPAETICECEVEEQ</sequence>
<feature type="site" description="Could be important to modulate the pK values of the two catalytic cysteine residues" evidence="8">
    <location>
        <position position="195"/>
    </location>
</feature>
<feature type="binding site" evidence="8">
    <location>
        <position position="144"/>
    </location>
    <ligand>
        <name>substrate</name>
    </ligand>
</feature>
<feature type="binding site" evidence="8">
    <location>
        <position position="11"/>
    </location>
    <ligand>
        <name>substrate</name>
    </ligand>
</feature>
<evidence type="ECO:0000313" key="10">
    <source>
        <dbReference type="EMBL" id="MBC8609522.1"/>
    </source>
</evidence>
<dbReference type="Proteomes" id="UP000632659">
    <property type="component" value="Unassembled WGS sequence"/>
</dbReference>
<dbReference type="GO" id="GO:0005829">
    <property type="term" value="C:cytosol"/>
    <property type="evidence" value="ECO:0007669"/>
    <property type="project" value="TreeGrafter"/>
</dbReference>
<keyword evidence="5 8" id="KW-0457">Lysine biosynthesis</keyword>
<comment type="subunit">
    <text evidence="8">Homodimer.</text>
</comment>
<feature type="binding site" evidence="8">
    <location>
        <begin position="205"/>
        <end position="206"/>
    </location>
    <ligand>
        <name>substrate</name>
    </ligand>
</feature>
<accession>A0A8J6TY11</accession>
<gene>
    <name evidence="8" type="primary">dapF</name>
    <name evidence="10" type="ORF">H8702_00095</name>
</gene>
<dbReference type="SUPFAM" id="SSF54506">
    <property type="entry name" value="Diaminopimelate epimerase-like"/>
    <property type="match status" value="2"/>
</dbReference>
<dbReference type="NCBIfam" id="TIGR00652">
    <property type="entry name" value="DapF"/>
    <property type="match status" value="1"/>
</dbReference>
<evidence type="ECO:0000256" key="3">
    <source>
        <dbReference type="ARBA" id="ARBA00013080"/>
    </source>
</evidence>
<dbReference type="UniPathway" id="UPA00034">
    <property type="reaction ID" value="UER00025"/>
</dbReference>
<name>A0A8J6TY11_9FIRM</name>
<keyword evidence="8" id="KW-0963">Cytoplasm</keyword>
<dbReference type="AlphaFoldDB" id="A0A8J6TY11"/>
<evidence type="ECO:0000256" key="4">
    <source>
        <dbReference type="ARBA" id="ARBA00022605"/>
    </source>
</evidence>
<evidence type="ECO:0000313" key="11">
    <source>
        <dbReference type="Proteomes" id="UP000632659"/>
    </source>
</evidence>
<comment type="pathway">
    <text evidence="1 8">Amino-acid biosynthesis; L-lysine biosynthesis via DAP pathway; DL-2,6-diaminopimelate from LL-2,6-diaminopimelate: step 1/1.</text>
</comment>